<gene>
    <name evidence="1" type="ORF">NC653_008622</name>
</gene>
<dbReference type="Proteomes" id="UP001164929">
    <property type="component" value="Chromosome 3"/>
</dbReference>
<name>A0AAD6W8R7_9ROSI</name>
<organism evidence="1 2">
    <name type="scientific">Populus alba x Populus x berolinensis</name>
    <dbReference type="NCBI Taxonomy" id="444605"/>
    <lineage>
        <taxon>Eukaryota</taxon>
        <taxon>Viridiplantae</taxon>
        <taxon>Streptophyta</taxon>
        <taxon>Embryophyta</taxon>
        <taxon>Tracheophyta</taxon>
        <taxon>Spermatophyta</taxon>
        <taxon>Magnoliopsida</taxon>
        <taxon>eudicotyledons</taxon>
        <taxon>Gunneridae</taxon>
        <taxon>Pentapetalae</taxon>
        <taxon>rosids</taxon>
        <taxon>fabids</taxon>
        <taxon>Malpighiales</taxon>
        <taxon>Salicaceae</taxon>
        <taxon>Saliceae</taxon>
        <taxon>Populus</taxon>
    </lineage>
</organism>
<accession>A0AAD6W8R7</accession>
<proteinExistence type="predicted"/>
<dbReference type="EMBL" id="JAQIZT010000003">
    <property type="protein sequence ID" value="KAJ7003458.1"/>
    <property type="molecule type" value="Genomic_DNA"/>
</dbReference>
<evidence type="ECO:0000313" key="2">
    <source>
        <dbReference type="Proteomes" id="UP001164929"/>
    </source>
</evidence>
<sequence>MKRGCVRIQDFPCRIRDLSKVRLDEFCRGVRISCLELV</sequence>
<dbReference type="AlphaFoldDB" id="A0AAD6W8R7"/>
<keyword evidence="2" id="KW-1185">Reference proteome</keyword>
<comment type="caution">
    <text evidence="1">The sequence shown here is derived from an EMBL/GenBank/DDBJ whole genome shotgun (WGS) entry which is preliminary data.</text>
</comment>
<evidence type="ECO:0000313" key="1">
    <source>
        <dbReference type="EMBL" id="KAJ7003458.1"/>
    </source>
</evidence>
<protein>
    <submittedName>
        <fullName evidence="1">Uncharacterized protein</fullName>
    </submittedName>
</protein>
<reference evidence="1" key="1">
    <citation type="journal article" date="2023" name="Mol. Ecol. Resour.">
        <title>Chromosome-level genome assembly of a triploid poplar Populus alba 'Berolinensis'.</title>
        <authorList>
            <person name="Chen S."/>
            <person name="Yu Y."/>
            <person name="Wang X."/>
            <person name="Wang S."/>
            <person name="Zhang T."/>
            <person name="Zhou Y."/>
            <person name="He R."/>
            <person name="Meng N."/>
            <person name="Wang Y."/>
            <person name="Liu W."/>
            <person name="Liu Z."/>
            <person name="Liu J."/>
            <person name="Guo Q."/>
            <person name="Huang H."/>
            <person name="Sederoff R.R."/>
            <person name="Wang G."/>
            <person name="Qu G."/>
            <person name="Chen S."/>
        </authorList>
    </citation>
    <scope>NUCLEOTIDE SEQUENCE</scope>
    <source>
        <strain evidence="1">SC-2020</strain>
    </source>
</reference>